<dbReference type="InterPro" id="IPR050695">
    <property type="entry name" value="N-acetylmuramoyl_amidase_3"/>
</dbReference>
<dbReference type="SMART" id="SM00646">
    <property type="entry name" value="Ami_3"/>
    <property type="match status" value="1"/>
</dbReference>
<dbReference type="EMBL" id="CP042433">
    <property type="protein sequence ID" value="QEC55460.1"/>
    <property type="molecule type" value="Genomic_DNA"/>
</dbReference>
<reference evidence="6 7" key="1">
    <citation type="journal article" date="2015" name="Int. J. Syst. Evol. Microbiol.">
        <title>Flavisolibacter ginsenosidimutans sp. nov., with ginsenoside-converting activity isolated from soil used for cultivating ginseng.</title>
        <authorList>
            <person name="Zhao Y."/>
            <person name="Liu Q."/>
            <person name="Kang M.S."/>
            <person name="Jin F."/>
            <person name="Yu H."/>
            <person name="Im W.T."/>
        </authorList>
    </citation>
    <scope>NUCLEOTIDE SEQUENCE [LARGE SCALE GENOMIC DNA]</scope>
    <source>
        <strain evidence="6 7">Gsoil 636</strain>
    </source>
</reference>
<feature type="chain" id="PRO_5022690443" description="N-acetylmuramoyl-L-alanine amidase" evidence="4">
    <location>
        <begin position="23"/>
        <end position="312"/>
    </location>
</feature>
<proteinExistence type="predicted"/>
<dbReference type="OrthoDB" id="9806267at2"/>
<gene>
    <name evidence="6" type="ORF">FSB75_05925</name>
</gene>
<dbReference type="Gene3D" id="3.40.630.40">
    <property type="entry name" value="Zn-dependent exopeptidases"/>
    <property type="match status" value="1"/>
</dbReference>
<keyword evidence="3" id="KW-0378">Hydrolase</keyword>
<evidence type="ECO:0000256" key="2">
    <source>
        <dbReference type="ARBA" id="ARBA00011901"/>
    </source>
</evidence>
<feature type="signal peptide" evidence="4">
    <location>
        <begin position="1"/>
        <end position="22"/>
    </location>
</feature>
<dbReference type="GO" id="GO:0009253">
    <property type="term" value="P:peptidoglycan catabolic process"/>
    <property type="evidence" value="ECO:0007669"/>
    <property type="project" value="InterPro"/>
</dbReference>
<dbReference type="SUPFAM" id="SSF53187">
    <property type="entry name" value="Zn-dependent exopeptidases"/>
    <property type="match status" value="1"/>
</dbReference>
<evidence type="ECO:0000313" key="6">
    <source>
        <dbReference type="EMBL" id="QEC55460.1"/>
    </source>
</evidence>
<dbReference type="RefSeq" id="WP_146784201.1">
    <property type="nucleotide sequence ID" value="NZ_BAABIO010000002.1"/>
</dbReference>
<keyword evidence="7" id="KW-1185">Reference proteome</keyword>
<dbReference type="GO" id="GO:0030288">
    <property type="term" value="C:outer membrane-bounded periplasmic space"/>
    <property type="evidence" value="ECO:0007669"/>
    <property type="project" value="TreeGrafter"/>
</dbReference>
<accession>A0A5B8UHB6</accession>
<name>A0A5B8UHB6_9BACT</name>
<feature type="domain" description="MurNAc-LAA" evidence="5">
    <location>
        <begin position="100"/>
        <end position="299"/>
    </location>
</feature>
<dbReference type="AlphaFoldDB" id="A0A5B8UHB6"/>
<sequence>MLKKPFLFLFFFLFSLCFFSFAQPPKKAGRTIIIDPGHGGPDQGADGLHSTEAQLTLAISKRLGELMEKELPDVNLLFTRTTDVFPGNTRTKNDALHYRASFANQSKADLFISIHCNSAGRAPGGWNERRIVGYDEKVTYTGKKKKKKHVVKVPIYESFYVTNVTKGTETFVWTAAENSHKGQFVTGNGEFDSGEGNDSTIVEQANDPVINALKSVYSKKYFLKSVKLGEFVQQEFEKAGRINRGVKQRNEKGIWVLHATGMPSILIEAGFISNKEEEEYMNSESGQTEIANNILQAIKAYLSSLDAPAKGA</sequence>
<dbReference type="Proteomes" id="UP000321204">
    <property type="component" value="Chromosome"/>
</dbReference>
<evidence type="ECO:0000256" key="1">
    <source>
        <dbReference type="ARBA" id="ARBA00001561"/>
    </source>
</evidence>
<dbReference type="EC" id="3.5.1.28" evidence="2"/>
<evidence type="ECO:0000313" key="7">
    <source>
        <dbReference type="Proteomes" id="UP000321204"/>
    </source>
</evidence>
<dbReference type="InterPro" id="IPR002508">
    <property type="entry name" value="MurNAc-LAA_cat"/>
</dbReference>
<dbReference type="GO" id="GO:0008745">
    <property type="term" value="F:N-acetylmuramoyl-L-alanine amidase activity"/>
    <property type="evidence" value="ECO:0007669"/>
    <property type="project" value="UniProtKB-EC"/>
</dbReference>
<dbReference type="PANTHER" id="PTHR30404">
    <property type="entry name" value="N-ACETYLMURAMOYL-L-ALANINE AMIDASE"/>
    <property type="match status" value="1"/>
</dbReference>
<evidence type="ECO:0000259" key="5">
    <source>
        <dbReference type="SMART" id="SM00646"/>
    </source>
</evidence>
<dbReference type="CDD" id="cd02696">
    <property type="entry name" value="MurNAc-LAA"/>
    <property type="match status" value="1"/>
</dbReference>
<organism evidence="6 7">
    <name type="scientific">Flavisolibacter ginsenosidimutans</name>
    <dbReference type="NCBI Taxonomy" id="661481"/>
    <lineage>
        <taxon>Bacteria</taxon>
        <taxon>Pseudomonadati</taxon>
        <taxon>Bacteroidota</taxon>
        <taxon>Chitinophagia</taxon>
        <taxon>Chitinophagales</taxon>
        <taxon>Chitinophagaceae</taxon>
        <taxon>Flavisolibacter</taxon>
    </lineage>
</organism>
<evidence type="ECO:0000256" key="3">
    <source>
        <dbReference type="ARBA" id="ARBA00022801"/>
    </source>
</evidence>
<dbReference type="PANTHER" id="PTHR30404:SF0">
    <property type="entry name" value="N-ACETYLMURAMOYL-L-ALANINE AMIDASE AMIC"/>
    <property type="match status" value="1"/>
</dbReference>
<comment type="catalytic activity">
    <reaction evidence="1">
        <text>Hydrolyzes the link between N-acetylmuramoyl residues and L-amino acid residues in certain cell-wall glycopeptides.</text>
        <dbReference type="EC" id="3.5.1.28"/>
    </reaction>
</comment>
<dbReference type="Pfam" id="PF01520">
    <property type="entry name" value="Amidase_3"/>
    <property type="match status" value="1"/>
</dbReference>
<evidence type="ECO:0000256" key="4">
    <source>
        <dbReference type="SAM" id="SignalP"/>
    </source>
</evidence>
<protein>
    <recommendedName>
        <fullName evidence="2">N-acetylmuramoyl-L-alanine amidase</fullName>
        <ecNumber evidence="2">3.5.1.28</ecNumber>
    </recommendedName>
</protein>
<dbReference type="KEGG" id="fgg:FSB75_05925"/>
<keyword evidence="4" id="KW-0732">Signal</keyword>